<organism evidence="3 4">
    <name type="scientific">Gregarina niphandrodes</name>
    <name type="common">Septate eugregarine</name>
    <dbReference type="NCBI Taxonomy" id="110365"/>
    <lineage>
        <taxon>Eukaryota</taxon>
        <taxon>Sar</taxon>
        <taxon>Alveolata</taxon>
        <taxon>Apicomplexa</taxon>
        <taxon>Conoidasida</taxon>
        <taxon>Gregarinasina</taxon>
        <taxon>Eugregarinorida</taxon>
        <taxon>Gregarinidae</taxon>
        <taxon>Gregarina</taxon>
    </lineage>
</organism>
<dbReference type="Gene3D" id="3.30.70.270">
    <property type="match status" value="1"/>
</dbReference>
<evidence type="ECO:0000313" key="4">
    <source>
        <dbReference type="Proteomes" id="UP000019763"/>
    </source>
</evidence>
<dbReference type="OrthoDB" id="2013610at2759"/>
<comment type="caution">
    <text evidence="3">The sequence shown here is derived from an EMBL/GenBank/DDBJ whole genome shotgun (WGS) entry which is preliminary data.</text>
</comment>
<dbReference type="InterPro" id="IPR053134">
    <property type="entry name" value="RNA-dir_DNA_polymerase"/>
</dbReference>
<dbReference type="InterPro" id="IPR000330">
    <property type="entry name" value="SNF2_N"/>
</dbReference>
<gene>
    <name evidence="3" type="ORF">GNI_056190</name>
</gene>
<feature type="domain" description="SNF2 N-terminal" evidence="2">
    <location>
        <begin position="89"/>
        <end position="125"/>
    </location>
</feature>
<dbReference type="Gene3D" id="3.10.10.10">
    <property type="entry name" value="HIV Type 1 Reverse Transcriptase, subunit A, domain 1"/>
    <property type="match status" value="1"/>
</dbReference>
<feature type="domain" description="Reverse transcriptase" evidence="1">
    <location>
        <begin position="23"/>
        <end position="76"/>
    </location>
</feature>
<dbReference type="GeneID" id="22912081"/>
<dbReference type="Pfam" id="PF00176">
    <property type="entry name" value="SNF2-rel_dom"/>
    <property type="match status" value="1"/>
</dbReference>
<reference evidence="3" key="1">
    <citation type="submission" date="2013-12" db="EMBL/GenBank/DDBJ databases">
        <authorList>
            <person name="Omoto C.K."/>
            <person name="Sibley D."/>
            <person name="Venepally P."/>
            <person name="Hadjithomas M."/>
            <person name="Karamycheva S."/>
            <person name="Brunk B."/>
            <person name="Roos D."/>
            <person name="Caler E."/>
            <person name="Lorenzi H."/>
        </authorList>
    </citation>
    <scope>NUCLEOTIDE SEQUENCE</scope>
</reference>
<dbReference type="eggNOG" id="KOG0384">
    <property type="taxonomic scope" value="Eukaryota"/>
</dbReference>
<dbReference type="Pfam" id="PF00078">
    <property type="entry name" value="RVT_1"/>
    <property type="match status" value="1"/>
</dbReference>
<dbReference type="GO" id="GO:0005524">
    <property type="term" value="F:ATP binding"/>
    <property type="evidence" value="ECO:0007669"/>
    <property type="project" value="InterPro"/>
</dbReference>
<sequence>MEARYRLQAAECVDPLPRMWAQLQCAAETKYYCTLDMTSGFRNVPMKEGSKPLTAFITPIGLFEFNVIPFGKAISAVKSLNFEHKELKLEKTEDVERLQNVLRPLMLRRMKEDVERSIPLKEETINHRG</sequence>
<proteinExistence type="predicted"/>
<dbReference type="PANTHER" id="PTHR24559">
    <property type="entry name" value="TRANSPOSON TY3-I GAG-POL POLYPROTEIN"/>
    <property type="match status" value="1"/>
</dbReference>
<dbReference type="InterPro" id="IPR000477">
    <property type="entry name" value="RT_dom"/>
</dbReference>
<evidence type="ECO:0000259" key="2">
    <source>
        <dbReference type="Pfam" id="PF00176"/>
    </source>
</evidence>
<dbReference type="EMBL" id="AFNH02000426">
    <property type="protein sequence ID" value="EZG70296.1"/>
    <property type="molecule type" value="Genomic_DNA"/>
</dbReference>
<dbReference type="RefSeq" id="XP_011129958.1">
    <property type="nucleotide sequence ID" value="XM_011131656.1"/>
</dbReference>
<evidence type="ECO:0000259" key="1">
    <source>
        <dbReference type="Pfam" id="PF00078"/>
    </source>
</evidence>
<dbReference type="InterPro" id="IPR043502">
    <property type="entry name" value="DNA/RNA_pol_sf"/>
</dbReference>
<dbReference type="VEuPathDB" id="CryptoDB:GNI_056190"/>
<dbReference type="AlphaFoldDB" id="A0A023B8U0"/>
<dbReference type="Proteomes" id="UP000019763">
    <property type="component" value="Unassembled WGS sequence"/>
</dbReference>
<protein>
    <submittedName>
        <fullName evidence="3">SNF2 family amine-terminal domain protein</fullName>
    </submittedName>
</protein>
<name>A0A023B8U0_GRENI</name>
<dbReference type="InterPro" id="IPR043128">
    <property type="entry name" value="Rev_trsase/Diguanyl_cyclase"/>
</dbReference>
<dbReference type="SUPFAM" id="SSF56672">
    <property type="entry name" value="DNA/RNA polymerases"/>
    <property type="match status" value="1"/>
</dbReference>
<accession>A0A023B8U0</accession>
<keyword evidence="4" id="KW-1185">Reference proteome</keyword>
<dbReference type="PANTHER" id="PTHR24559:SF444">
    <property type="entry name" value="REVERSE TRANSCRIPTASE DOMAIN-CONTAINING PROTEIN"/>
    <property type="match status" value="1"/>
</dbReference>
<evidence type="ECO:0000313" key="3">
    <source>
        <dbReference type="EMBL" id="EZG70296.1"/>
    </source>
</evidence>